<accession>X1BK14</accession>
<sequence>MTDYINVSSRLASLPLVVKEHTILEVGLDLIESFNPSTDLSSDQLVRLATATIDFESDMYLTSGEQNILNLQNYYPYLQIKSFYPDKEHFSS</sequence>
<evidence type="ECO:0000313" key="1">
    <source>
        <dbReference type="EMBL" id="GAG84423.1"/>
    </source>
</evidence>
<comment type="caution">
    <text evidence="1">The sequence shown here is derived from an EMBL/GenBank/DDBJ whole genome shotgun (WGS) entry which is preliminary data.</text>
</comment>
<proteinExistence type="predicted"/>
<protein>
    <submittedName>
        <fullName evidence="1">Uncharacterized protein</fullName>
    </submittedName>
</protein>
<name>X1BK14_9ZZZZ</name>
<feature type="non-terminal residue" evidence="1">
    <location>
        <position position="92"/>
    </location>
</feature>
<organism evidence="1">
    <name type="scientific">marine sediment metagenome</name>
    <dbReference type="NCBI Taxonomy" id="412755"/>
    <lineage>
        <taxon>unclassified sequences</taxon>
        <taxon>metagenomes</taxon>
        <taxon>ecological metagenomes</taxon>
    </lineage>
</organism>
<dbReference type="AlphaFoldDB" id="X1BK14"/>
<reference evidence="1" key="1">
    <citation type="journal article" date="2014" name="Front. Microbiol.">
        <title>High frequency of phylogenetically diverse reductive dehalogenase-homologous genes in deep subseafloor sedimentary metagenomes.</title>
        <authorList>
            <person name="Kawai M."/>
            <person name="Futagami T."/>
            <person name="Toyoda A."/>
            <person name="Takaki Y."/>
            <person name="Nishi S."/>
            <person name="Hori S."/>
            <person name="Arai W."/>
            <person name="Tsubouchi T."/>
            <person name="Morono Y."/>
            <person name="Uchiyama I."/>
            <person name="Ito T."/>
            <person name="Fujiyama A."/>
            <person name="Inagaki F."/>
            <person name="Takami H."/>
        </authorList>
    </citation>
    <scope>NUCLEOTIDE SEQUENCE</scope>
    <source>
        <strain evidence="1">Expedition CK06-06</strain>
    </source>
</reference>
<gene>
    <name evidence="1" type="ORF">S01H4_28337</name>
</gene>
<dbReference type="EMBL" id="BART01014066">
    <property type="protein sequence ID" value="GAG84423.1"/>
    <property type="molecule type" value="Genomic_DNA"/>
</dbReference>